<dbReference type="InterPro" id="IPR057251">
    <property type="entry name" value="FP_C"/>
</dbReference>
<reference evidence="3" key="1">
    <citation type="submission" date="2025-08" db="UniProtKB">
        <authorList>
            <consortium name="RefSeq"/>
        </authorList>
    </citation>
    <scope>IDENTIFICATION</scope>
    <source>
        <tissue evidence="3">Whole larval tissue</tissue>
    </source>
</reference>
<dbReference type="Proteomes" id="UP000829999">
    <property type="component" value="Chromosome 12"/>
</dbReference>
<keyword evidence="2" id="KW-1185">Reference proteome</keyword>
<evidence type="ECO:0000313" key="3">
    <source>
        <dbReference type="RefSeq" id="XP_050553561.1"/>
    </source>
</evidence>
<dbReference type="GeneID" id="118281557"/>
<dbReference type="Gene3D" id="3.30.70.1820">
    <property type="entry name" value="L1 transposable element, RRM domain"/>
    <property type="match status" value="1"/>
</dbReference>
<accession>A0A9R0DVF6</accession>
<dbReference type="SUPFAM" id="SSF57903">
    <property type="entry name" value="FYVE/PHD zinc finger"/>
    <property type="match status" value="1"/>
</dbReference>
<dbReference type="RefSeq" id="XP_050553561.1">
    <property type="nucleotide sequence ID" value="XM_050697604.1"/>
</dbReference>
<name>A0A9R0DVF6_SPOFR</name>
<evidence type="ECO:0000259" key="1">
    <source>
        <dbReference type="Pfam" id="PF25298"/>
    </source>
</evidence>
<sequence length="357" mass="40344">MPASKCGGCEKYMSPIDAATCSKCGRLHHRACVGLPAQGCIAPAWCCPDCRRNQVRDNGAETPVRGMGNSVLPKQQSPEELMDTSQLNCTTLDATINFSPDLADELRLFKEELRAEFRLMHKEFLKLRTEMAQLKDALNTSCERMDTIEARVEALEIKHEQKILPTHNDHVDNTIAELKCQLNERDQELLLNDIEITGIPECKDESTLHLVKVIGVKLGIALDERDLVHAERVGATHRNRVAASDTTNPADPATQRPRSISVRLARRATRDSLLRAARVRRGLSTDALDMPGPPHRVYINERLTRANRQLFYRARQAGSLHNWKHVWTRDGKILARKDDGLRVERIRREEDVAKIFG</sequence>
<dbReference type="InterPro" id="IPR011011">
    <property type="entry name" value="Znf_FYVE_PHD"/>
</dbReference>
<dbReference type="AlphaFoldDB" id="A0A9R0DVF6"/>
<proteinExistence type="predicted"/>
<evidence type="ECO:0000313" key="2">
    <source>
        <dbReference type="Proteomes" id="UP000829999"/>
    </source>
</evidence>
<feature type="domain" description="FP protein C-terminal" evidence="1">
    <location>
        <begin position="304"/>
        <end position="355"/>
    </location>
</feature>
<dbReference type="OrthoDB" id="7490514at2759"/>
<organism evidence="2 3">
    <name type="scientific">Spodoptera frugiperda</name>
    <name type="common">Fall armyworm</name>
    <dbReference type="NCBI Taxonomy" id="7108"/>
    <lineage>
        <taxon>Eukaryota</taxon>
        <taxon>Metazoa</taxon>
        <taxon>Ecdysozoa</taxon>
        <taxon>Arthropoda</taxon>
        <taxon>Hexapoda</taxon>
        <taxon>Insecta</taxon>
        <taxon>Pterygota</taxon>
        <taxon>Neoptera</taxon>
        <taxon>Endopterygota</taxon>
        <taxon>Lepidoptera</taxon>
        <taxon>Glossata</taxon>
        <taxon>Ditrysia</taxon>
        <taxon>Noctuoidea</taxon>
        <taxon>Noctuidae</taxon>
        <taxon>Amphipyrinae</taxon>
        <taxon>Spodoptera</taxon>
    </lineage>
</organism>
<dbReference type="CDD" id="cd15489">
    <property type="entry name" value="PHD_SF"/>
    <property type="match status" value="1"/>
</dbReference>
<protein>
    <submittedName>
        <fullName evidence="3">Uncharacterized protein LOC118281557</fullName>
    </submittedName>
</protein>
<dbReference type="Pfam" id="PF25298">
    <property type="entry name" value="Baculo_FP_2nd"/>
    <property type="match status" value="1"/>
</dbReference>
<gene>
    <name evidence="3" type="primary">LOC118281557</name>
</gene>